<accession>A0A8E2DYA5</accession>
<dbReference type="InterPro" id="IPR028994">
    <property type="entry name" value="Integrin_alpha_N"/>
</dbReference>
<dbReference type="Proteomes" id="UP000250266">
    <property type="component" value="Unassembled WGS sequence"/>
</dbReference>
<evidence type="ECO:0000313" key="2">
    <source>
        <dbReference type="Proteomes" id="UP000250266"/>
    </source>
</evidence>
<organism evidence="1 2">
    <name type="scientific">Lepidopterella palustris CBS 459.81</name>
    <dbReference type="NCBI Taxonomy" id="1314670"/>
    <lineage>
        <taxon>Eukaryota</taxon>
        <taxon>Fungi</taxon>
        <taxon>Dikarya</taxon>
        <taxon>Ascomycota</taxon>
        <taxon>Pezizomycotina</taxon>
        <taxon>Dothideomycetes</taxon>
        <taxon>Pleosporomycetidae</taxon>
        <taxon>Mytilinidiales</taxon>
        <taxon>Argynnaceae</taxon>
        <taxon>Lepidopterella</taxon>
    </lineage>
</organism>
<evidence type="ECO:0000313" key="1">
    <source>
        <dbReference type="EMBL" id="OCK73751.1"/>
    </source>
</evidence>
<protein>
    <submittedName>
        <fullName evidence="1">Uncharacterized protein</fullName>
    </submittedName>
</protein>
<keyword evidence="2" id="KW-1185">Reference proteome</keyword>
<name>A0A8E2DYA5_9PEZI</name>
<dbReference type="EMBL" id="KV745665">
    <property type="protein sequence ID" value="OCK73751.1"/>
    <property type="molecule type" value="Genomic_DNA"/>
</dbReference>
<dbReference type="AlphaFoldDB" id="A0A8E2DYA5"/>
<reference evidence="1 2" key="1">
    <citation type="journal article" date="2016" name="Nat. Commun.">
        <title>Ectomycorrhizal ecology is imprinted in the genome of the dominant symbiotic fungus Cenococcum geophilum.</title>
        <authorList>
            <consortium name="DOE Joint Genome Institute"/>
            <person name="Peter M."/>
            <person name="Kohler A."/>
            <person name="Ohm R.A."/>
            <person name="Kuo A."/>
            <person name="Krutzmann J."/>
            <person name="Morin E."/>
            <person name="Arend M."/>
            <person name="Barry K.W."/>
            <person name="Binder M."/>
            <person name="Choi C."/>
            <person name="Clum A."/>
            <person name="Copeland A."/>
            <person name="Grisel N."/>
            <person name="Haridas S."/>
            <person name="Kipfer T."/>
            <person name="LaButti K."/>
            <person name="Lindquist E."/>
            <person name="Lipzen A."/>
            <person name="Maire R."/>
            <person name="Meier B."/>
            <person name="Mihaltcheva S."/>
            <person name="Molinier V."/>
            <person name="Murat C."/>
            <person name="Poggeler S."/>
            <person name="Quandt C.A."/>
            <person name="Sperisen C."/>
            <person name="Tritt A."/>
            <person name="Tisserant E."/>
            <person name="Crous P.W."/>
            <person name="Henrissat B."/>
            <person name="Nehls U."/>
            <person name="Egli S."/>
            <person name="Spatafora J.W."/>
            <person name="Grigoriev I.V."/>
            <person name="Martin F.M."/>
        </authorList>
    </citation>
    <scope>NUCLEOTIDE SEQUENCE [LARGE SCALE GENOMIC DNA]</scope>
    <source>
        <strain evidence="1 2">CBS 459.81</strain>
    </source>
</reference>
<dbReference type="SUPFAM" id="SSF69318">
    <property type="entry name" value="Integrin alpha N-terminal domain"/>
    <property type="match status" value="1"/>
</dbReference>
<sequence length="232" mass="25725">MVSFDPMNVLRHLSAGRNTLTVVQAASEANEVLMTTEAISRKTGAAGDWVDGMVAEAHAAAEEAENASCIVSTAVKTGADALTILFHIDRFRACTLDYNYTGKQDRIVFYGSGTGYVSIIAHDTTKNVFTFVYTRPTNKSKVCIGGFDTIDVYDQCFLFNYDHSGKMDHLVCYRPGTKVIAILKNGKGLFSPVFQIKVWEAGIGRFDWSEIEGRGFALDYEHSEKMDHVLFY</sequence>
<gene>
    <name evidence="1" type="ORF">K432DRAFT_430417</name>
</gene>
<proteinExistence type="predicted"/>